<dbReference type="Proteomes" id="UP000681720">
    <property type="component" value="Unassembled WGS sequence"/>
</dbReference>
<sequence>MIRSKGKVSTPFITPPILNYPATLNNHITIPPFSEQM</sequence>
<name>A0A8S3CJQ5_9BILA</name>
<reference evidence="1" key="1">
    <citation type="submission" date="2021-02" db="EMBL/GenBank/DDBJ databases">
        <authorList>
            <person name="Nowell W R."/>
        </authorList>
    </citation>
    <scope>NUCLEOTIDE SEQUENCE</scope>
</reference>
<dbReference type="EMBL" id="CAJOBJ010253514">
    <property type="protein sequence ID" value="CAF5098665.1"/>
    <property type="molecule type" value="Genomic_DNA"/>
</dbReference>
<protein>
    <submittedName>
        <fullName evidence="1">Uncharacterized protein</fullName>
    </submittedName>
</protein>
<dbReference type="EMBL" id="CAJOBH010176935">
    <property type="protein sequence ID" value="CAF4927913.1"/>
    <property type="molecule type" value="Genomic_DNA"/>
</dbReference>
<gene>
    <name evidence="1" type="ORF">BYL167_LOCUS53210</name>
    <name evidence="2" type="ORF">GIL414_LOCUS62600</name>
</gene>
<evidence type="ECO:0000313" key="1">
    <source>
        <dbReference type="EMBL" id="CAF4927913.1"/>
    </source>
</evidence>
<evidence type="ECO:0000313" key="2">
    <source>
        <dbReference type="EMBL" id="CAF5098665.1"/>
    </source>
</evidence>
<feature type="non-terminal residue" evidence="1">
    <location>
        <position position="37"/>
    </location>
</feature>
<proteinExistence type="predicted"/>
<comment type="caution">
    <text evidence="1">The sequence shown here is derived from an EMBL/GenBank/DDBJ whole genome shotgun (WGS) entry which is preliminary data.</text>
</comment>
<dbReference type="Proteomes" id="UP000681967">
    <property type="component" value="Unassembled WGS sequence"/>
</dbReference>
<dbReference type="AlphaFoldDB" id="A0A8S3CJQ5"/>
<accession>A0A8S3CJQ5</accession>
<evidence type="ECO:0000313" key="3">
    <source>
        <dbReference type="Proteomes" id="UP000681967"/>
    </source>
</evidence>
<organism evidence="1 3">
    <name type="scientific">Rotaria magnacalcarata</name>
    <dbReference type="NCBI Taxonomy" id="392030"/>
    <lineage>
        <taxon>Eukaryota</taxon>
        <taxon>Metazoa</taxon>
        <taxon>Spiralia</taxon>
        <taxon>Gnathifera</taxon>
        <taxon>Rotifera</taxon>
        <taxon>Eurotatoria</taxon>
        <taxon>Bdelloidea</taxon>
        <taxon>Philodinida</taxon>
        <taxon>Philodinidae</taxon>
        <taxon>Rotaria</taxon>
    </lineage>
</organism>